<dbReference type="OrthoDB" id="167213at2759"/>
<reference evidence="2" key="1">
    <citation type="submission" date="2017-03" db="EMBL/GenBank/DDBJ databases">
        <title>Phytopthora megakarya and P. palmivora, two closely related causual agents of cacao black pod achieved similar genome size and gene model numbers by different mechanisms.</title>
        <authorList>
            <person name="Ali S."/>
            <person name="Shao J."/>
            <person name="Larry D.J."/>
            <person name="Kronmiller B."/>
            <person name="Shen D."/>
            <person name="Strem M.D."/>
            <person name="Melnick R.L."/>
            <person name="Guiltinan M.J."/>
            <person name="Tyler B.M."/>
            <person name="Meinhardt L.W."/>
            <person name="Bailey B.A."/>
        </authorList>
    </citation>
    <scope>NUCLEOTIDE SEQUENCE [LARGE SCALE GENOMIC DNA]</scope>
    <source>
        <strain evidence="2">zdho120</strain>
    </source>
</reference>
<dbReference type="EMBL" id="NBNE01000455">
    <property type="protein sequence ID" value="OWZ19342.1"/>
    <property type="molecule type" value="Genomic_DNA"/>
</dbReference>
<comment type="caution">
    <text evidence="1">The sequence shown here is derived from an EMBL/GenBank/DDBJ whole genome shotgun (WGS) entry which is preliminary data.</text>
</comment>
<proteinExistence type="predicted"/>
<protein>
    <submittedName>
        <fullName evidence="1">Uncharacterized protein</fullName>
    </submittedName>
</protein>
<organism evidence="1 2">
    <name type="scientific">Phytophthora megakarya</name>
    <dbReference type="NCBI Taxonomy" id="4795"/>
    <lineage>
        <taxon>Eukaryota</taxon>
        <taxon>Sar</taxon>
        <taxon>Stramenopiles</taxon>
        <taxon>Oomycota</taxon>
        <taxon>Peronosporomycetes</taxon>
        <taxon>Peronosporales</taxon>
        <taxon>Peronosporaceae</taxon>
        <taxon>Phytophthora</taxon>
    </lineage>
</organism>
<gene>
    <name evidence="1" type="ORF">PHMEG_0006436</name>
</gene>
<accession>A0A225WP20</accession>
<keyword evidence="2" id="KW-1185">Reference proteome</keyword>
<evidence type="ECO:0000313" key="2">
    <source>
        <dbReference type="Proteomes" id="UP000198211"/>
    </source>
</evidence>
<dbReference type="AlphaFoldDB" id="A0A225WP20"/>
<sequence length="286" mass="31862">MPRALRFQRRYGFLQNFPVYLTQCILQAVIVNGQNAPEGNAEPSPIGTLNVANMRVKFDDMVKDIHLSWAKALVEHLSKQARDMDELAAEKLELAVNPAGLSSSGDDDNIIYDWSRRQESVMWVLARKLHYGSFLPAMKCNVDASPAVYLFTFMFDVLVVTSECPQFGTFRLNAMGAKILTYLWNYTLKKLPAIDRHSLTNRNVYAAAVKHVFPKLYVGGKAVHEFADSSSLLLGECESTRIELLDLDNKFASMLGLDGFFEVTEAIQNNMLAVAAAAKKNPASST</sequence>
<evidence type="ECO:0000313" key="1">
    <source>
        <dbReference type="EMBL" id="OWZ19342.1"/>
    </source>
</evidence>
<name>A0A225WP20_9STRA</name>
<dbReference type="Proteomes" id="UP000198211">
    <property type="component" value="Unassembled WGS sequence"/>
</dbReference>